<evidence type="ECO:0000313" key="3">
    <source>
        <dbReference type="Proteomes" id="UP000076798"/>
    </source>
</evidence>
<dbReference type="EMBL" id="KV428019">
    <property type="protein sequence ID" value="KZT41691.1"/>
    <property type="molecule type" value="Genomic_DNA"/>
</dbReference>
<organism evidence="2 3">
    <name type="scientific">Sistotremastrum suecicum HHB10207 ss-3</name>
    <dbReference type="NCBI Taxonomy" id="1314776"/>
    <lineage>
        <taxon>Eukaryota</taxon>
        <taxon>Fungi</taxon>
        <taxon>Dikarya</taxon>
        <taxon>Basidiomycota</taxon>
        <taxon>Agaricomycotina</taxon>
        <taxon>Agaricomycetes</taxon>
        <taxon>Sistotremastrales</taxon>
        <taxon>Sistotremastraceae</taxon>
        <taxon>Sistotremastrum</taxon>
    </lineage>
</organism>
<gene>
    <name evidence="2" type="ORF">SISSUDRAFT_1042490</name>
</gene>
<name>A0A166GHR3_9AGAM</name>
<evidence type="ECO:0000313" key="2">
    <source>
        <dbReference type="EMBL" id="KZT41691.1"/>
    </source>
</evidence>
<protein>
    <submittedName>
        <fullName evidence="2">Uncharacterized protein</fullName>
    </submittedName>
</protein>
<feature type="compositionally biased region" description="Polar residues" evidence="1">
    <location>
        <begin position="84"/>
        <end position="94"/>
    </location>
</feature>
<keyword evidence="3" id="KW-1185">Reference proteome</keyword>
<evidence type="ECO:0000256" key="1">
    <source>
        <dbReference type="SAM" id="MobiDB-lite"/>
    </source>
</evidence>
<feature type="compositionally biased region" description="Low complexity" evidence="1">
    <location>
        <begin position="95"/>
        <end position="111"/>
    </location>
</feature>
<accession>A0A166GHR3</accession>
<proteinExistence type="predicted"/>
<dbReference type="Proteomes" id="UP000076798">
    <property type="component" value="Unassembled WGS sequence"/>
</dbReference>
<feature type="region of interest" description="Disordered" evidence="1">
    <location>
        <begin position="52"/>
        <end position="111"/>
    </location>
</feature>
<feature type="region of interest" description="Disordered" evidence="1">
    <location>
        <begin position="1"/>
        <end position="32"/>
    </location>
</feature>
<sequence>MPREPTPHSPRRALTDRNIGANPYPTQSKPHFVASSPLATLKAYHQISQERDQNIAVPHDASSTNYTRPDATDGSEARVVAGSEIQNAQGQTQNASADRLADASTTATTAPDASVGSVINSLLIENAALKTKVTQLSRDSAHYHQMYQTELNRSHKLEASLVEKANAHPQPQPQPQIDIESVVRQASSKYRLDVQDERNLSEFANLDTKAMLIHVNARQMADRVHLNKNVATLKIDLPQTRTRLRAHCSAVLLSPHLKSYEDGLLPLLVEYFEKNLSELHLPPRTRNDIIAWAELRSLVQKEMTAQRLKLLTGIQIPKKGSAPDIVALAHSVVNKDCSLETGVYDRLAHLRQTLLKWNDLKKQDKDKFKDFWDYIDRDLRAHRANAYKLPEAERKDAMAQVFKRALALDMATFPLGHNAGAYRRSLEEPAYVPDWQKHISEHMGGIYAARDSLEAFCAGVDVDWDFSAGMEDM</sequence>
<dbReference type="AlphaFoldDB" id="A0A166GHR3"/>
<reference evidence="2 3" key="1">
    <citation type="journal article" date="2016" name="Mol. Biol. Evol.">
        <title>Comparative Genomics of Early-Diverging Mushroom-Forming Fungi Provides Insights into the Origins of Lignocellulose Decay Capabilities.</title>
        <authorList>
            <person name="Nagy L.G."/>
            <person name="Riley R."/>
            <person name="Tritt A."/>
            <person name="Adam C."/>
            <person name="Daum C."/>
            <person name="Floudas D."/>
            <person name="Sun H."/>
            <person name="Yadav J.S."/>
            <person name="Pangilinan J."/>
            <person name="Larsson K.H."/>
            <person name="Matsuura K."/>
            <person name="Barry K."/>
            <person name="Labutti K."/>
            <person name="Kuo R."/>
            <person name="Ohm R.A."/>
            <person name="Bhattacharya S.S."/>
            <person name="Shirouzu T."/>
            <person name="Yoshinaga Y."/>
            <person name="Martin F.M."/>
            <person name="Grigoriev I.V."/>
            <person name="Hibbett D.S."/>
        </authorList>
    </citation>
    <scope>NUCLEOTIDE SEQUENCE [LARGE SCALE GENOMIC DNA]</scope>
    <source>
        <strain evidence="2 3">HHB10207 ss-3</strain>
    </source>
</reference>